<evidence type="ECO:0000256" key="2">
    <source>
        <dbReference type="ARBA" id="ARBA00009142"/>
    </source>
</evidence>
<proteinExistence type="inferred from homology"/>
<evidence type="ECO:0000256" key="8">
    <source>
        <dbReference type="RuleBase" id="RU363041"/>
    </source>
</evidence>
<dbReference type="GO" id="GO:0005886">
    <property type="term" value="C:plasma membrane"/>
    <property type="evidence" value="ECO:0007669"/>
    <property type="project" value="UniProtKB-SubCell"/>
</dbReference>
<evidence type="ECO:0000256" key="4">
    <source>
        <dbReference type="ARBA" id="ARBA00022475"/>
    </source>
</evidence>
<keyword evidence="6 8" id="KW-1133">Transmembrane helix</keyword>
<feature type="transmembrane region" description="Helical" evidence="8">
    <location>
        <begin position="182"/>
        <end position="199"/>
    </location>
</feature>
<reference evidence="9 10" key="1">
    <citation type="submission" date="2019-02" db="EMBL/GenBank/DDBJ databases">
        <title>Jishengella sp. nov., isolated from a root of Zingiber montanum.</title>
        <authorList>
            <person name="Kuncharoen N."/>
            <person name="Kudo T."/>
            <person name="Masahiro Y."/>
            <person name="Ohkuma M."/>
            <person name="Tanasupawat S."/>
        </authorList>
    </citation>
    <scope>NUCLEOTIDE SEQUENCE [LARGE SCALE GENOMIC DNA]</scope>
    <source>
        <strain evidence="9 10">PLAI 1-1</strain>
    </source>
</reference>
<keyword evidence="3" id="KW-0813">Transport</keyword>
<feature type="transmembrane region" description="Helical" evidence="8">
    <location>
        <begin position="205"/>
        <end position="225"/>
    </location>
</feature>
<evidence type="ECO:0000313" key="10">
    <source>
        <dbReference type="Proteomes" id="UP000292274"/>
    </source>
</evidence>
<name>A0A4R0GKZ0_9ACTN</name>
<sequence length="254" mass="25484">MTPTQATLLAVAGVAGGAINAVAGGGSLITFPALLAIGLPPVSANVSNALSVAPGYAASVLGSRADLTGQGTRLRQVIPTAVLGAVAGSTLLLSTPRAVFDLVVPFLVLGATATLAFGSQLRTLAGRTRAHSPHRATGTLHLAVFLCALYGGYFNAALGVLLIAGLALVLDEPLRRVGALKNALAATVGAVTILIYSVFGPVNWAATAVLVPATMIGGYVGARLARRLPPRVLRTVIITFGTAVGVALLVRALA</sequence>
<evidence type="ECO:0000256" key="7">
    <source>
        <dbReference type="ARBA" id="ARBA00023136"/>
    </source>
</evidence>
<protein>
    <recommendedName>
        <fullName evidence="8">Probable membrane transporter protein</fullName>
    </recommendedName>
</protein>
<dbReference type="PANTHER" id="PTHR30269">
    <property type="entry name" value="TRANSMEMBRANE PROTEIN YFCA"/>
    <property type="match status" value="1"/>
</dbReference>
<keyword evidence="10" id="KW-1185">Reference proteome</keyword>
<evidence type="ECO:0000256" key="1">
    <source>
        <dbReference type="ARBA" id="ARBA00004651"/>
    </source>
</evidence>
<dbReference type="Pfam" id="PF01925">
    <property type="entry name" value="TauE"/>
    <property type="match status" value="1"/>
</dbReference>
<evidence type="ECO:0000256" key="3">
    <source>
        <dbReference type="ARBA" id="ARBA00022448"/>
    </source>
</evidence>
<evidence type="ECO:0000313" key="9">
    <source>
        <dbReference type="EMBL" id="TCB97242.1"/>
    </source>
</evidence>
<dbReference type="EMBL" id="SJJR01000007">
    <property type="protein sequence ID" value="TCB97242.1"/>
    <property type="molecule type" value="Genomic_DNA"/>
</dbReference>
<feature type="transmembrane region" description="Helical" evidence="8">
    <location>
        <begin position="77"/>
        <end position="95"/>
    </location>
</feature>
<gene>
    <name evidence="9" type="ORF">E0H26_13310</name>
</gene>
<dbReference type="RefSeq" id="WP_131303910.1">
    <property type="nucleotide sequence ID" value="NZ_SJJR01000007.1"/>
</dbReference>
<feature type="transmembrane region" description="Helical" evidence="8">
    <location>
        <begin position="102"/>
        <end position="121"/>
    </location>
</feature>
<accession>A0A4R0GKZ0</accession>
<comment type="similarity">
    <text evidence="2 8">Belongs to the 4-toluene sulfonate uptake permease (TSUP) (TC 2.A.102) family.</text>
</comment>
<feature type="transmembrane region" description="Helical" evidence="8">
    <location>
        <begin position="232"/>
        <end position="253"/>
    </location>
</feature>
<dbReference type="InterPro" id="IPR002781">
    <property type="entry name" value="TM_pro_TauE-like"/>
</dbReference>
<dbReference type="OrthoDB" id="3782574at2"/>
<evidence type="ECO:0000256" key="6">
    <source>
        <dbReference type="ARBA" id="ARBA00022989"/>
    </source>
</evidence>
<dbReference type="InterPro" id="IPR052017">
    <property type="entry name" value="TSUP"/>
</dbReference>
<keyword evidence="5 8" id="KW-0812">Transmembrane</keyword>
<dbReference type="Proteomes" id="UP000292274">
    <property type="component" value="Unassembled WGS sequence"/>
</dbReference>
<dbReference type="AlphaFoldDB" id="A0A4R0GKZ0"/>
<comment type="subcellular location">
    <subcellularLocation>
        <location evidence="1 8">Cell membrane</location>
        <topology evidence="1 8">Multi-pass membrane protein</topology>
    </subcellularLocation>
</comment>
<evidence type="ECO:0000256" key="5">
    <source>
        <dbReference type="ARBA" id="ARBA00022692"/>
    </source>
</evidence>
<organism evidence="9 10">
    <name type="scientific">Micromonospora zingiberis</name>
    <dbReference type="NCBI Taxonomy" id="2053011"/>
    <lineage>
        <taxon>Bacteria</taxon>
        <taxon>Bacillati</taxon>
        <taxon>Actinomycetota</taxon>
        <taxon>Actinomycetes</taxon>
        <taxon>Micromonosporales</taxon>
        <taxon>Micromonosporaceae</taxon>
        <taxon>Micromonospora</taxon>
    </lineage>
</organism>
<keyword evidence="4 8" id="KW-1003">Cell membrane</keyword>
<comment type="caution">
    <text evidence="9">The sequence shown here is derived from an EMBL/GenBank/DDBJ whole genome shotgun (WGS) entry which is preliminary data.</text>
</comment>
<feature type="transmembrane region" description="Helical" evidence="8">
    <location>
        <begin position="141"/>
        <end position="170"/>
    </location>
</feature>
<keyword evidence="7 8" id="KW-0472">Membrane</keyword>
<dbReference type="PANTHER" id="PTHR30269:SF0">
    <property type="entry name" value="MEMBRANE TRANSPORTER PROTEIN YFCA-RELATED"/>
    <property type="match status" value="1"/>
</dbReference>